<organism evidence="1 2">
    <name type="scientific">Salmonella phage Felix O1 (isolate Felix O1-VT1)</name>
    <name type="common">Bacteriophage Felix O1</name>
    <dbReference type="NCBI Taxonomy" id="1283336"/>
    <lineage>
        <taxon>Viruses</taxon>
        <taxon>Duplodnaviria</taxon>
        <taxon>Heunggongvirae</taxon>
        <taxon>Uroviricota</taxon>
        <taxon>Caudoviricetes</taxon>
        <taxon>Andersonviridae</taxon>
        <taxon>Ounavirinae</taxon>
        <taxon>Felixounavirus</taxon>
        <taxon>Felixounavirus felixO1</taxon>
    </lineage>
</organism>
<accession>Q6KGF5</accession>
<keyword evidence="2" id="KW-1185">Reference proteome</keyword>
<dbReference type="EMBL" id="AF320576">
    <property type="protein sequence ID" value="AAQ14683.1"/>
    <property type="molecule type" value="Genomic_DNA"/>
</dbReference>
<name>Q6KGF5_BPFO1</name>
<reference evidence="1 2" key="1">
    <citation type="submission" date="2000-11" db="EMBL/GenBank/DDBJ databases">
        <title>Bacteriophage Felix O1: Genetic Characterization.</title>
        <authorList>
            <person name="Sriranganathan N."/>
            <person name="Whichard J.M."/>
            <person name="Pierson F.W."/>
            <person name="Kapur V."/>
            <person name="Weigt L.A."/>
        </authorList>
    </citation>
    <scope>NUCLEOTIDE SEQUENCE [LARGE SCALE GENOMIC DNA]</scope>
    <source>
        <strain evidence="1">Felix O1-VT1</strain>
    </source>
</reference>
<organismHost>
    <name type="scientific">Salmonella</name>
    <dbReference type="NCBI Taxonomy" id="590"/>
</organismHost>
<evidence type="ECO:0000313" key="2">
    <source>
        <dbReference type="Proteomes" id="UP000009070"/>
    </source>
</evidence>
<sequence length="106" mass="11966">MTDTSCLPLETCIVVYIPITLKIPTTIAPILFLKASSSHFIYFSPLKAFSKLSTNSSSIGVSVLPARYLASLKNTFSIMYSLRRDKMSFQKKLPRFFRRIARIVGI</sequence>
<evidence type="ECO:0000313" key="1">
    <source>
        <dbReference type="EMBL" id="AAQ14683.1"/>
    </source>
</evidence>
<dbReference type="Proteomes" id="UP000009070">
    <property type="component" value="Segment"/>
</dbReference>
<proteinExistence type="predicted"/>
<protein>
    <submittedName>
        <fullName evidence="1">Uncharacterized protein</fullName>
    </submittedName>
</protein>